<gene>
    <name evidence="1" type="ORF">F4821DRAFT_64820</name>
</gene>
<evidence type="ECO:0000313" key="2">
    <source>
        <dbReference type="Proteomes" id="UP001497680"/>
    </source>
</evidence>
<organism evidence="1 2">
    <name type="scientific">Hypoxylon rubiginosum</name>
    <dbReference type="NCBI Taxonomy" id="110542"/>
    <lineage>
        <taxon>Eukaryota</taxon>
        <taxon>Fungi</taxon>
        <taxon>Dikarya</taxon>
        <taxon>Ascomycota</taxon>
        <taxon>Pezizomycotina</taxon>
        <taxon>Sordariomycetes</taxon>
        <taxon>Xylariomycetidae</taxon>
        <taxon>Xylariales</taxon>
        <taxon>Hypoxylaceae</taxon>
        <taxon>Hypoxylon</taxon>
    </lineage>
</organism>
<protein>
    <submittedName>
        <fullName evidence="1">Uncharacterized protein</fullName>
    </submittedName>
</protein>
<keyword evidence="2" id="KW-1185">Reference proteome</keyword>
<proteinExistence type="predicted"/>
<evidence type="ECO:0000313" key="1">
    <source>
        <dbReference type="EMBL" id="KAI6089058.1"/>
    </source>
</evidence>
<reference evidence="1 2" key="1">
    <citation type="journal article" date="2022" name="New Phytol.">
        <title>Ecological generalism drives hyperdiversity of secondary metabolite gene clusters in xylarialean endophytes.</title>
        <authorList>
            <person name="Franco M.E.E."/>
            <person name="Wisecaver J.H."/>
            <person name="Arnold A.E."/>
            <person name="Ju Y.M."/>
            <person name="Slot J.C."/>
            <person name="Ahrendt S."/>
            <person name="Moore L.P."/>
            <person name="Eastman K.E."/>
            <person name="Scott K."/>
            <person name="Konkel Z."/>
            <person name="Mondo S.J."/>
            <person name="Kuo A."/>
            <person name="Hayes R.D."/>
            <person name="Haridas S."/>
            <person name="Andreopoulos B."/>
            <person name="Riley R."/>
            <person name="LaButti K."/>
            <person name="Pangilinan J."/>
            <person name="Lipzen A."/>
            <person name="Amirebrahimi M."/>
            <person name="Yan J."/>
            <person name="Adam C."/>
            <person name="Keymanesh K."/>
            <person name="Ng V."/>
            <person name="Louie K."/>
            <person name="Northen T."/>
            <person name="Drula E."/>
            <person name="Henrissat B."/>
            <person name="Hsieh H.M."/>
            <person name="Youens-Clark K."/>
            <person name="Lutzoni F."/>
            <person name="Miadlikowska J."/>
            <person name="Eastwood D.C."/>
            <person name="Hamelin R.C."/>
            <person name="Grigoriev I.V."/>
            <person name="U'Ren J.M."/>
        </authorList>
    </citation>
    <scope>NUCLEOTIDE SEQUENCE [LARGE SCALE GENOMIC DNA]</scope>
    <source>
        <strain evidence="1 2">ER1909</strain>
    </source>
</reference>
<dbReference type="EMBL" id="MU394297">
    <property type="protein sequence ID" value="KAI6089058.1"/>
    <property type="molecule type" value="Genomic_DNA"/>
</dbReference>
<sequence length="393" mass="42996">MELANPPYQEQLVVSGERCSTDVISSEAPRKLSLTNNFSYPRTEGRLSRHGSSDSRSSLTSNGSVPGMTDSSDSETSFEEDINYNTSASELWDSFWPNSTVASGEQYPVLLRASQTPNYFTKSFPKPEPQETDDTITLPKLQPVFKTIDYSAETPTPQPSPPRPVTRAGPHKYSVYPKPDPNELLRVTLPPRTSSLNTVPLSPPRRRALKSSKSSANIRPPKPSHSLEQLHPLPVLSKDPVKSSRSAPVSPAYPPPPPPRALRSATSAFNLREKSALSQAQKSIAVPLPPLATNLAPTSSTLMPESQQPSRPQLESFTSVFEIDSDRESYVESSSFTKRIARGFHKKSASEKRVNGERRGSADSQASEKDSGSESPTRKRGGSLGRILGLRSR</sequence>
<comment type="caution">
    <text evidence="1">The sequence shown here is derived from an EMBL/GenBank/DDBJ whole genome shotgun (WGS) entry which is preliminary data.</text>
</comment>
<accession>A0ACC0D8S8</accession>
<name>A0ACC0D8S8_9PEZI</name>
<dbReference type="Proteomes" id="UP001497680">
    <property type="component" value="Unassembled WGS sequence"/>
</dbReference>